<keyword evidence="6" id="KW-0007">Acetylation</keyword>
<dbReference type="GO" id="GO:0016491">
    <property type="term" value="F:oxidoreductase activity"/>
    <property type="evidence" value="ECO:0007669"/>
    <property type="project" value="InterPro"/>
</dbReference>
<dbReference type="InterPro" id="IPR011032">
    <property type="entry name" value="GroES-like_sf"/>
</dbReference>
<dbReference type="GO" id="GO:0005737">
    <property type="term" value="C:cytoplasm"/>
    <property type="evidence" value="ECO:0007669"/>
    <property type="project" value="UniProtKB-SubCell"/>
</dbReference>
<dbReference type="Pfam" id="PF08240">
    <property type="entry name" value="ADH_N"/>
    <property type="match status" value="1"/>
</dbReference>
<dbReference type="SMART" id="SM00829">
    <property type="entry name" value="PKS_ER"/>
    <property type="match status" value="1"/>
</dbReference>
<evidence type="ECO:0000256" key="3">
    <source>
        <dbReference type="ARBA" id="ARBA00022490"/>
    </source>
</evidence>
<keyword evidence="3" id="KW-0963">Cytoplasm</keyword>
<evidence type="ECO:0000313" key="8">
    <source>
        <dbReference type="EMBL" id="QDT01095.1"/>
    </source>
</evidence>
<evidence type="ECO:0000256" key="1">
    <source>
        <dbReference type="ARBA" id="ARBA00004496"/>
    </source>
</evidence>
<protein>
    <submittedName>
        <fullName evidence="8">Zinc-type alcohol dehydrogenase-like protein</fullName>
    </submittedName>
</protein>
<dbReference type="InterPro" id="IPR013154">
    <property type="entry name" value="ADH-like_N"/>
</dbReference>
<dbReference type="CDD" id="cd08253">
    <property type="entry name" value="zeta_crystallin"/>
    <property type="match status" value="1"/>
</dbReference>
<dbReference type="PANTHER" id="PTHR44154">
    <property type="entry name" value="QUINONE OXIDOREDUCTASE"/>
    <property type="match status" value="1"/>
</dbReference>
<dbReference type="Pfam" id="PF00107">
    <property type="entry name" value="ADH_zinc_N"/>
    <property type="match status" value="1"/>
</dbReference>
<comment type="subcellular location">
    <subcellularLocation>
        <location evidence="1">Cytoplasm</location>
    </subcellularLocation>
</comment>
<dbReference type="PANTHER" id="PTHR44154:SF1">
    <property type="entry name" value="QUINONE OXIDOREDUCTASE"/>
    <property type="match status" value="1"/>
</dbReference>
<dbReference type="AlphaFoldDB" id="A0A517N1U6"/>
<reference evidence="8 9" key="1">
    <citation type="submission" date="2019-02" db="EMBL/GenBank/DDBJ databases">
        <title>Deep-cultivation of Planctomycetes and their phenomic and genomic characterization uncovers novel biology.</title>
        <authorList>
            <person name="Wiegand S."/>
            <person name="Jogler M."/>
            <person name="Boedeker C."/>
            <person name="Pinto D."/>
            <person name="Vollmers J."/>
            <person name="Rivas-Marin E."/>
            <person name="Kohn T."/>
            <person name="Peeters S.H."/>
            <person name="Heuer A."/>
            <person name="Rast P."/>
            <person name="Oberbeckmann S."/>
            <person name="Bunk B."/>
            <person name="Jeske O."/>
            <person name="Meyerdierks A."/>
            <person name="Storesund J.E."/>
            <person name="Kallscheuer N."/>
            <person name="Luecker S."/>
            <person name="Lage O.M."/>
            <person name="Pohl T."/>
            <person name="Merkel B.J."/>
            <person name="Hornburger P."/>
            <person name="Mueller R.-W."/>
            <person name="Bruemmer F."/>
            <person name="Labrenz M."/>
            <person name="Spormann A.M."/>
            <person name="Op den Camp H."/>
            <person name="Overmann J."/>
            <person name="Amann R."/>
            <person name="Jetten M.S.M."/>
            <person name="Mascher T."/>
            <person name="Medema M.H."/>
            <person name="Devos D.P."/>
            <person name="Kaster A.-K."/>
            <person name="Ovreas L."/>
            <person name="Rohde M."/>
            <person name="Galperin M.Y."/>
            <person name="Jogler C."/>
        </authorList>
    </citation>
    <scope>NUCLEOTIDE SEQUENCE [LARGE SCALE GENOMIC DNA]</scope>
    <source>
        <strain evidence="8 9">HG15A2</strain>
    </source>
</reference>
<dbReference type="SUPFAM" id="SSF50129">
    <property type="entry name" value="GroES-like"/>
    <property type="match status" value="1"/>
</dbReference>
<dbReference type="OrthoDB" id="9787435at2"/>
<dbReference type="InterPro" id="IPR051603">
    <property type="entry name" value="Zinc-ADH_QOR/CCCR"/>
</dbReference>
<dbReference type="EMBL" id="CP036263">
    <property type="protein sequence ID" value="QDT01095.1"/>
    <property type="molecule type" value="Genomic_DNA"/>
</dbReference>
<evidence type="ECO:0000313" key="9">
    <source>
        <dbReference type="Proteomes" id="UP000319852"/>
    </source>
</evidence>
<keyword evidence="5" id="KW-0694">RNA-binding</keyword>
<sequence>MRAAYIEQTGPASNIKVGELPDPTLTANQVLVRVKVAALNPVDTYIRAGHVPFELPMPFVVGCDLAGVVEAVGDDVTKFEPGDRVWGSNQGLLGRQGTFAELAAVDEQWLYPTPEGVTDEAAAATALVGITAHLGLVEEARIQEGETVLVSGGSGGVGSTVVQMAKAHGNRVVATTSNQAKVEYCQRLGADLVINYRTENVAERVREELPDGVNVWWETARTPNFEPAFASLTLGGRMVIMAGRDARPEFPVGPFYSNCNKLLGFVMFLASAKAQANAADDINRWLTDGVLKTRVDRIATLEDTAELHALQESSTIDAEDKVTGKLLVRM</sequence>
<dbReference type="SUPFAM" id="SSF51735">
    <property type="entry name" value="NAD(P)-binding Rossmann-fold domains"/>
    <property type="match status" value="1"/>
</dbReference>
<organism evidence="8 9">
    <name type="scientific">Adhaeretor mobilis</name>
    <dbReference type="NCBI Taxonomy" id="1930276"/>
    <lineage>
        <taxon>Bacteria</taxon>
        <taxon>Pseudomonadati</taxon>
        <taxon>Planctomycetota</taxon>
        <taxon>Planctomycetia</taxon>
        <taxon>Pirellulales</taxon>
        <taxon>Lacipirellulaceae</taxon>
        <taxon>Adhaeretor</taxon>
    </lineage>
</organism>
<evidence type="ECO:0000259" key="7">
    <source>
        <dbReference type="SMART" id="SM00829"/>
    </source>
</evidence>
<dbReference type="InterPro" id="IPR020843">
    <property type="entry name" value="ER"/>
</dbReference>
<dbReference type="InterPro" id="IPR036291">
    <property type="entry name" value="NAD(P)-bd_dom_sf"/>
</dbReference>
<gene>
    <name evidence="8" type="ORF">HG15A2_44370</name>
</gene>
<evidence type="ECO:0000256" key="4">
    <source>
        <dbReference type="ARBA" id="ARBA00022857"/>
    </source>
</evidence>
<accession>A0A517N1U6</accession>
<evidence type="ECO:0000256" key="6">
    <source>
        <dbReference type="ARBA" id="ARBA00022990"/>
    </source>
</evidence>
<keyword evidence="4" id="KW-0521">NADP</keyword>
<dbReference type="InterPro" id="IPR002364">
    <property type="entry name" value="Quin_OxRdtase/zeta-crystal_CS"/>
</dbReference>
<feature type="domain" description="Enoyl reductase (ER)" evidence="7">
    <location>
        <begin position="10"/>
        <end position="328"/>
    </location>
</feature>
<dbReference type="RefSeq" id="WP_145063040.1">
    <property type="nucleotide sequence ID" value="NZ_CP036263.1"/>
</dbReference>
<proteinExistence type="predicted"/>
<keyword evidence="9" id="KW-1185">Reference proteome</keyword>
<dbReference type="GO" id="GO:0003723">
    <property type="term" value="F:RNA binding"/>
    <property type="evidence" value="ECO:0007669"/>
    <property type="project" value="UniProtKB-KW"/>
</dbReference>
<dbReference type="KEGG" id="amob:HG15A2_44370"/>
<dbReference type="PROSITE" id="PS01162">
    <property type="entry name" value="QOR_ZETA_CRYSTAL"/>
    <property type="match status" value="1"/>
</dbReference>
<evidence type="ECO:0000256" key="2">
    <source>
        <dbReference type="ARBA" id="ARBA00011881"/>
    </source>
</evidence>
<dbReference type="GO" id="GO:0008270">
    <property type="term" value="F:zinc ion binding"/>
    <property type="evidence" value="ECO:0007669"/>
    <property type="project" value="InterPro"/>
</dbReference>
<name>A0A517N1U6_9BACT</name>
<dbReference type="Proteomes" id="UP000319852">
    <property type="component" value="Chromosome"/>
</dbReference>
<dbReference type="InterPro" id="IPR013149">
    <property type="entry name" value="ADH-like_C"/>
</dbReference>
<dbReference type="Gene3D" id="3.40.50.720">
    <property type="entry name" value="NAD(P)-binding Rossmann-like Domain"/>
    <property type="match status" value="1"/>
</dbReference>
<comment type="subunit">
    <text evidence="2">Homotetramer.</text>
</comment>
<dbReference type="Gene3D" id="3.90.180.10">
    <property type="entry name" value="Medium-chain alcohol dehydrogenases, catalytic domain"/>
    <property type="match status" value="1"/>
</dbReference>
<evidence type="ECO:0000256" key="5">
    <source>
        <dbReference type="ARBA" id="ARBA00022884"/>
    </source>
</evidence>